<evidence type="ECO:0000313" key="9">
    <source>
        <dbReference type="EMBL" id="SCB62237.1"/>
    </source>
</evidence>
<comment type="subcellular location">
    <subcellularLocation>
        <location evidence="1">Membrane</location>
        <topology evidence="1">Multi-pass membrane protein</topology>
    </subcellularLocation>
</comment>
<dbReference type="Proteomes" id="UP000198723">
    <property type="component" value="Unassembled WGS sequence"/>
</dbReference>
<evidence type="ECO:0000259" key="8">
    <source>
        <dbReference type="Pfam" id="PF00892"/>
    </source>
</evidence>
<dbReference type="AlphaFoldDB" id="A0A1C3YCK6"/>
<keyword evidence="5 7" id="KW-0472">Membrane</keyword>
<feature type="transmembrane region" description="Helical" evidence="7">
    <location>
        <begin position="121"/>
        <end position="144"/>
    </location>
</feature>
<evidence type="ECO:0000256" key="2">
    <source>
        <dbReference type="ARBA" id="ARBA00007362"/>
    </source>
</evidence>
<feature type="transmembrane region" description="Helical" evidence="7">
    <location>
        <begin position="156"/>
        <end position="175"/>
    </location>
</feature>
<evidence type="ECO:0000256" key="5">
    <source>
        <dbReference type="ARBA" id="ARBA00023136"/>
    </source>
</evidence>
<dbReference type="EMBL" id="FMAJ01000039">
    <property type="protein sequence ID" value="SCB62237.1"/>
    <property type="molecule type" value="Genomic_DNA"/>
</dbReference>
<sequence length="219" mass="22999">MRSVVDTYSCTGALPHEPRDGHPGARVPASPAVKHRFERQFLFSPSITITSLSGTTALVGLLAISWSAVSSAWGSVLAKPLITRHGSTLVSGYTTLIGGGGLLLSALFFEPEAAASLMTPWSWQAVASWVFLVLFGSLIGYSIYLQLIRDIGPARAGSFAFVSPIVAVAVGVVIAGETLTAAGMFGMMLMLLASAICLYGREDTSRTAEPTMSRCPTDA</sequence>
<feature type="transmembrane region" description="Helical" evidence="7">
    <location>
        <begin position="57"/>
        <end position="78"/>
    </location>
</feature>
<feature type="transmembrane region" description="Helical" evidence="7">
    <location>
        <begin position="90"/>
        <end position="109"/>
    </location>
</feature>
<feature type="transmembrane region" description="Helical" evidence="7">
    <location>
        <begin position="181"/>
        <end position="200"/>
    </location>
</feature>
<feature type="domain" description="EamA" evidence="8">
    <location>
        <begin position="59"/>
        <end position="196"/>
    </location>
</feature>
<evidence type="ECO:0000256" key="1">
    <source>
        <dbReference type="ARBA" id="ARBA00004141"/>
    </source>
</evidence>
<keyword evidence="3 7" id="KW-0812">Transmembrane</keyword>
<name>A0A1C3YCK6_9HYPH</name>
<dbReference type="InterPro" id="IPR050638">
    <property type="entry name" value="AA-Vitamin_Transporters"/>
</dbReference>
<gene>
    <name evidence="9" type="ORF">GA0061105_1391</name>
</gene>
<dbReference type="PANTHER" id="PTHR32322:SF2">
    <property type="entry name" value="EAMA DOMAIN-CONTAINING PROTEIN"/>
    <property type="match status" value="1"/>
</dbReference>
<dbReference type="GO" id="GO:0016020">
    <property type="term" value="C:membrane"/>
    <property type="evidence" value="ECO:0007669"/>
    <property type="project" value="UniProtKB-SubCell"/>
</dbReference>
<evidence type="ECO:0000313" key="10">
    <source>
        <dbReference type="Proteomes" id="UP000198723"/>
    </source>
</evidence>
<proteinExistence type="inferred from homology"/>
<comment type="similarity">
    <text evidence="2">Belongs to the EamA transporter family.</text>
</comment>
<dbReference type="InterPro" id="IPR037185">
    <property type="entry name" value="EmrE-like"/>
</dbReference>
<dbReference type="RefSeq" id="WP_092755215.1">
    <property type="nucleotide sequence ID" value="NZ_FMAJ01000039.1"/>
</dbReference>
<reference evidence="9 10" key="1">
    <citation type="submission" date="2016-08" db="EMBL/GenBank/DDBJ databases">
        <authorList>
            <person name="Seilhamer J.J."/>
        </authorList>
    </citation>
    <scope>NUCLEOTIDE SEQUENCE [LARGE SCALE GENOMIC DNA]</scope>
    <source>
        <strain evidence="9 10">HBR26</strain>
    </source>
</reference>
<evidence type="ECO:0000256" key="4">
    <source>
        <dbReference type="ARBA" id="ARBA00022989"/>
    </source>
</evidence>
<dbReference type="SUPFAM" id="SSF103481">
    <property type="entry name" value="Multidrug resistance efflux transporter EmrE"/>
    <property type="match status" value="1"/>
</dbReference>
<evidence type="ECO:0000256" key="6">
    <source>
        <dbReference type="SAM" id="MobiDB-lite"/>
    </source>
</evidence>
<feature type="compositionally biased region" description="Polar residues" evidence="6">
    <location>
        <begin position="1"/>
        <end position="10"/>
    </location>
</feature>
<keyword evidence="4 7" id="KW-1133">Transmembrane helix</keyword>
<dbReference type="PANTHER" id="PTHR32322">
    <property type="entry name" value="INNER MEMBRANE TRANSPORTER"/>
    <property type="match status" value="1"/>
</dbReference>
<organism evidence="9 10">
    <name type="scientific">Rhizobium aethiopicum</name>
    <dbReference type="NCBI Taxonomy" id="1138170"/>
    <lineage>
        <taxon>Bacteria</taxon>
        <taxon>Pseudomonadati</taxon>
        <taxon>Pseudomonadota</taxon>
        <taxon>Alphaproteobacteria</taxon>
        <taxon>Hyphomicrobiales</taxon>
        <taxon>Rhizobiaceae</taxon>
        <taxon>Rhizobium/Agrobacterium group</taxon>
        <taxon>Rhizobium</taxon>
    </lineage>
</organism>
<dbReference type="STRING" id="1138170.GA0061105_1391"/>
<evidence type="ECO:0000256" key="7">
    <source>
        <dbReference type="SAM" id="Phobius"/>
    </source>
</evidence>
<feature type="region of interest" description="Disordered" evidence="6">
    <location>
        <begin position="1"/>
        <end position="27"/>
    </location>
</feature>
<evidence type="ECO:0000256" key="3">
    <source>
        <dbReference type="ARBA" id="ARBA00022692"/>
    </source>
</evidence>
<protein>
    <submittedName>
        <fullName evidence="9">EamA-like transporter family protein</fullName>
    </submittedName>
</protein>
<accession>A0A1C3YCK6</accession>
<dbReference type="InterPro" id="IPR000620">
    <property type="entry name" value="EamA_dom"/>
</dbReference>
<dbReference type="Pfam" id="PF00892">
    <property type="entry name" value="EamA"/>
    <property type="match status" value="1"/>
</dbReference>